<feature type="region of interest" description="Disordered" evidence="1">
    <location>
        <begin position="749"/>
        <end position="777"/>
    </location>
</feature>
<feature type="compositionally biased region" description="Polar residues" evidence="1">
    <location>
        <begin position="285"/>
        <end position="304"/>
    </location>
</feature>
<organism evidence="2 3">
    <name type="scientific">Culter alburnus</name>
    <name type="common">Topmouth culter</name>
    <dbReference type="NCBI Taxonomy" id="194366"/>
    <lineage>
        <taxon>Eukaryota</taxon>
        <taxon>Metazoa</taxon>
        <taxon>Chordata</taxon>
        <taxon>Craniata</taxon>
        <taxon>Vertebrata</taxon>
        <taxon>Euteleostomi</taxon>
        <taxon>Actinopterygii</taxon>
        <taxon>Neopterygii</taxon>
        <taxon>Teleostei</taxon>
        <taxon>Ostariophysi</taxon>
        <taxon>Cypriniformes</taxon>
        <taxon>Xenocyprididae</taxon>
        <taxon>Xenocypridinae</taxon>
        <taxon>Culter</taxon>
    </lineage>
</organism>
<feature type="compositionally biased region" description="Polar residues" evidence="1">
    <location>
        <begin position="60"/>
        <end position="79"/>
    </location>
</feature>
<feature type="region of interest" description="Disordered" evidence="1">
    <location>
        <begin position="816"/>
        <end position="845"/>
    </location>
</feature>
<evidence type="ECO:0000313" key="3">
    <source>
        <dbReference type="Proteomes" id="UP001479290"/>
    </source>
</evidence>
<feature type="compositionally biased region" description="Low complexity" evidence="1">
    <location>
        <begin position="470"/>
        <end position="481"/>
    </location>
</feature>
<name>A0AAW2A5J9_CULAL</name>
<feature type="compositionally biased region" description="Low complexity" evidence="1">
    <location>
        <begin position="208"/>
        <end position="224"/>
    </location>
</feature>
<feature type="compositionally biased region" description="Low complexity" evidence="1">
    <location>
        <begin position="256"/>
        <end position="281"/>
    </location>
</feature>
<sequence length="1003" mass="102321">MSHAQTTPSSSVVSLPLPLNEQLASSLTSLQGFSGSTTTDATSVSAQGESTSFPARLGNSGLSTSDQSSPSSYRETSGAKSAEATLPVSSQQNISYSSSSNPGATYAYQGIPVPLSEGSGQSISPQGEDGHSGLFHSQGTSSPYTPESYNKSSSGSSQSSNDQSTPSLYSSSSHGSSSSLLEGEVAGLSSFVDTSTQSQETSSPHLPSSLEVSSQSINSQSSPSLFMVGSNHSDSQSTVPAYPLDTPGSLSLSVLSTPTQGSASTSSQGSSGPELSGSSGPLIPTQVQSDNCSGMSQSLSTSSHYAPGSLIDSKFGALPIGVSSQSASIQSSLGVSTSTQSRPGTQSTTSSRFFPVQGGSGSTSRLSLKPLGILGLYAPASPSKYVSVYMSSHQAVYSQPTSSSEAQFGASTAFASQGMTTTYSGSDQPQGTTSQFAPGSPSSYQFVSLSSPQGAASQSATVQSSRKQFTSSYGTLSGSSTPFTLQGSTTYGGSLQRQGTKSQFAPGSQSYPSVLHSSPQGAASQSASVQSSRKLFTSTFTGSSGTKEGSSTPFTLQGSTTYGGSLQPQGTTSRFPPGSQSYPSVSLSSPQGAASQSASVQSSWKRFTSTFTGSSGTKEGSSTPFTLQGTTTYGGSLQPQGITSRFPPGSQSYPSVSLSSHQGAASQSAMVQSSRKQFTSSYGTLSGSSTPFTLQGSTTYGGSLQPQGTTSQFAPASPSFYNCNCVSLSSPQAVASVTSQKQFISTFTGSSGTQEGSFTPFNMQESTTYGGSLQPQATTSQFVPASPLSFPQGVASQPSQALQSYSVSQRWKPSQGFQTSGAAASQGSALSQSSPMQSRFLSSAGGSSSGYSGQFVSAQGGSTSDDFSLHSQSPSSKYTHAYPKLGSSPLTVSSQSASDQRSNGLYISDSWRTQGLLAVVERPSRLSFQAPFDSSSSNQISKGFVALQQPTGSTLAPSLGSSGQASSVGMFSGIAQNAQALRETGSNVQLYNQPFHRHYSVKG</sequence>
<proteinExistence type="predicted"/>
<feature type="compositionally biased region" description="Polar residues" evidence="1">
    <location>
        <begin position="624"/>
        <end position="672"/>
    </location>
</feature>
<feature type="compositionally biased region" description="Polar residues" evidence="1">
    <location>
        <begin position="337"/>
        <end position="352"/>
    </location>
</feature>
<gene>
    <name evidence="2" type="ORF">ABG768_002478</name>
</gene>
<dbReference type="EMBL" id="JAWDJR010000010">
    <property type="protein sequence ID" value="KAK9968138.1"/>
    <property type="molecule type" value="Genomic_DNA"/>
</dbReference>
<feature type="compositionally biased region" description="Polar residues" evidence="1">
    <location>
        <begin position="191"/>
        <end position="206"/>
    </location>
</feature>
<feature type="compositionally biased region" description="Polar residues" evidence="1">
    <location>
        <begin position="230"/>
        <end position="239"/>
    </location>
</feature>
<feature type="region of interest" description="Disordered" evidence="1">
    <location>
        <begin position="31"/>
        <end position="304"/>
    </location>
</feature>
<protein>
    <submittedName>
        <fullName evidence="2">Uncharacterized protein</fullName>
    </submittedName>
</protein>
<feature type="compositionally biased region" description="Polar residues" evidence="1">
    <location>
        <begin position="862"/>
        <end position="878"/>
    </location>
</feature>
<feature type="compositionally biased region" description="Low complexity" evidence="1">
    <location>
        <begin position="517"/>
        <end position="552"/>
    </location>
</feature>
<feature type="compositionally biased region" description="Polar residues" evidence="1">
    <location>
        <begin position="420"/>
        <end position="469"/>
    </location>
</feature>
<evidence type="ECO:0000313" key="2">
    <source>
        <dbReference type="EMBL" id="KAK9968138.1"/>
    </source>
</evidence>
<feature type="compositionally biased region" description="Low complexity" evidence="1">
    <location>
        <begin position="816"/>
        <end position="834"/>
    </location>
</feature>
<feature type="compositionally biased region" description="Low complexity" evidence="1">
    <location>
        <begin position="89"/>
        <end position="101"/>
    </location>
</feature>
<accession>A0AAW2A5J9</accession>
<feature type="region of interest" description="Disordered" evidence="1">
    <location>
        <begin position="862"/>
        <end position="882"/>
    </location>
</feature>
<feature type="compositionally biased region" description="Polar residues" evidence="1">
    <location>
        <begin position="553"/>
        <end position="574"/>
    </location>
</feature>
<feature type="compositionally biased region" description="Low complexity" evidence="1">
    <location>
        <begin position="148"/>
        <end position="190"/>
    </location>
</feature>
<dbReference type="AlphaFoldDB" id="A0AAW2A5J9"/>
<reference evidence="2 3" key="1">
    <citation type="submission" date="2024-05" db="EMBL/GenBank/DDBJ databases">
        <title>A high-quality chromosomal-level genome assembly of Topmouth culter (Culter alburnus).</title>
        <authorList>
            <person name="Zhao H."/>
        </authorList>
    </citation>
    <scope>NUCLEOTIDE SEQUENCE [LARGE SCALE GENOMIC DNA]</scope>
    <source>
        <strain evidence="2">CATC2023</strain>
        <tissue evidence="2">Muscle</tissue>
    </source>
</reference>
<feature type="compositionally biased region" description="Polar residues" evidence="1">
    <location>
        <begin position="482"/>
        <end position="516"/>
    </location>
</feature>
<feature type="region of interest" description="Disordered" evidence="1">
    <location>
        <begin position="333"/>
        <end position="364"/>
    </location>
</feature>
<feature type="compositionally biased region" description="Polar residues" evidence="1">
    <location>
        <begin position="31"/>
        <end position="53"/>
    </location>
</feature>
<dbReference type="Proteomes" id="UP001479290">
    <property type="component" value="Unassembled WGS sequence"/>
</dbReference>
<evidence type="ECO:0000256" key="1">
    <source>
        <dbReference type="SAM" id="MobiDB-lite"/>
    </source>
</evidence>
<feature type="compositionally biased region" description="Polar residues" evidence="1">
    <location>
        <begin position="135"/>
        <end position="147"/>
    </location>
</feature>
<feature type="region of interest" description="Disordered" evidence="1">
    <location>
        <begin position="420"/>
        <end position="672"/>
    </location>
</feature>
<keyword evidence="3" id="KW-1185">Reference proteome</keyword>
<feature type="compositionally biased region" description="Low complexity" evidence="1">
    <location>
        <begin position="577"/>
        <end position="623"/>
    </location>
</feature>
<comment type="caution">
    <text evidence="2">The sequence shown here is derived from an EMBL/GenBank/DDBJ whole genome shotgun (WGS) entry which is preliminary data.</text>
</comment>